<dbReference type="CDD" id="cd11054">
    <property type="entry name" value="CYP24A1-like"/>
    <property type="match status" value="1"/>
</dbReference>
<dbReference type="InterPro" id="IPR002401">
    <property type="entry name" value="Cyt_P450_E_grp-I"/>
</dbReference>
<keyword evidence="12" id="KW-1185">Reference proteome</keyword>
<dbReference type="InterPro" id="IPR036396">
    <property type="entry name" value="Cyt_P450_sf"/>
</dbReference>
<feature type="region of interest" description="Disordered" evidence="10">
    <location>
        <begin position="37"/>
        <end position="57"/>
    </location>
</feature>
<evidence type="ECO:0000256" key="5">
    <source>
        <dbReference type="ARBA" id="ARBA00023002"/>
    </source>
</evidence>
<evidence type="ECO:0000313" key="12">
    <source>
        <dbReference type="Proteomes" id="UP000827092"/>
    </source>
</evidence>
<evidence type="ECO:0000313" key="11">
    <source>
        <dbReference type="EMBL" id="KAG8200196.1"/>
    </source>
</evidence>
<keyword evidence="6 8" id="KW-0408">Iron</keyword>
<dbReference type="GO" id="GO:0004497">
    <property type="term" value="F:monooxygenase activity"/>
    <property type="evidence" value="ECO:0007669"/>
    <property type="project" value="UniProtKB-KW"/>
</dbReference>
<evidence type="ECO:0000256" key="8">
    <source>
        <dbReference type="PIRSR" id="PIRSR602401-1"/>
    </source>
</evidence>
<evidence type="ECO:0008006" key="13">
    <source>
        <dbReference type="Google" id="ProtNLM"/>
    </source>
</evidence>
<evidence type="ECO:0000256" key="4">
    <source>
        <dbReference type="ARBA" id="ARBA00022723"/>
    </source>
</evidence>
<dbReference type="InterPro" id="IPR050479">
    <property type="entry name" value="CYP11_CYP27_families"/>
</dbReference>
<keyword evidence="7 9" id="KW-0503">Monooxygenase</keyword>
<protein>
    <recommendedName>
        <fullName evidence="13">Cytochrome P450</fullName>
    </recommendedName>
</protein>
<sequence>MMSYMVFCASRGSRSNFSFQSISQLIAQFASIHTVKKKQKREREEHPKAKLLYLPPLFPPPPPTPHDRFSSDISAIPIASPHSDLFLPAEREHMYSPVGTHSLRLTRRLVGMAAPSARGRSAAACPFTAAAADDHSIPAAMATPSAVRPYESIPCEKGLPIIGTTLDLMRQGGAAKIHEYCDRRHKQFGPIFKEQLGAMDVVVVSSDEFIRKVYCAEGKFPVHLVPEAWEIYNKKKGITRGLFFMNGQHWRDTRVRLNRMFMPRESRSFGGAFNKIVTDLHERWEKLSESDGLVPDLENELYNWSIETLGQMVFGRRLGCVMPAEYESQMHEFVYQVQQIFKESATMAIVPPTLASSLRLPVWRRFERAADRALEMARSYVIEGIEEINELAKNGVKSPGILRDLMAVKEMDLDEKIQIVADLILAAADTTSHATQWALHCLAKHPECQEKLYAAINDVVPPGQEITEENLKNIPYVQMVIKETLRLYPIASFLTRILPQKIVLGDYEIPAGKLFFMSQYTVGRDPNKFPEPEKFLPERWRKSKVETGCIPFGFGSRACVGRKVAELKMELMLARTVQQFHMESANETEVGIQLRMITTPDQPIKLRLRKRST</sequence>
<dbReference type="InterPro" id="IPR001128">
    <property type="entry name" value="Cyt_P450"/>
</dbReference>
<dbReference type="SUPFAM" id="SSF48264">
    <property type="entry name" value="Cytochrome P450"/>
    <property type="match status" value="1"/>
</dbReference>
<dbReference type="GO" id="GO:0016705">
    <property type="term" value="F:oxidoreductase activity, acting on paired donors, with incorporation or reduction of molecular oxygen"/>
    <property type="evidence" value="ECO:0007669"/>
    <property type="project" value="InterPro"/>
</dbReference>
<gene>
    <name evidence="11" type="ORF">JTE90_024978</name>
</gene>
<reference evidence="11 12" key="1">
    <citation type="journal article" date="2022" name="Nat. Ecol. Evol.">
        <title>A masculinizing supergene underlies an exaggerated male reproductive morph in a spider.</title>
        <authorList>
            <person name="Hendrickx F."/>
            <person name="De Corte Z."/>
            <person name="Sonet G."/>
            <person name="Van Belleghem S.M."/>
            <person name="Kostlbacher S."/>
            <person name="Vangestel C."/>
        </authorList>
    </citation>
    <scope>NUCLEOTIDE SEQUENCE [LARGE SCALE GENOMIC DNA]</scope>
    <source>
        <strain evidence="11">W744_W776</strain>
    </source>
</reference>
<keyword evidence="5 9" id="KW-0560">Oxidoreductase</keyword>
<dbReference type="InterPro" id="IPR017972">
    <property type="entry name" value="Cyt_P450_CS"/>
</dbReference>
<name>A0AAV6VVS3_9ARAC</name>
<dbReference type="EMBL" id="JAFNEN010000018">
    <property type="protein sequence ID" value="KAG8200196.1"/>
    <property type="molecule type" value="Genomic_DNA"/>
</dbReference>
<dbReference type="PRINTS" id="PR00385">
    <property type="entry name" value="P450"/>
</dbReference>
<dbReference type="Proteomes" id="UP000827092">
    <property type="component" value="Unassembled WGS sequence"/>
</dbReference>
<organism evidence="11 12">
    <name type="scientific">Oedothorax gibbosus</name>
    <dbReference type="NCBI Taxonomy" id="931172"/>
    <lineage>
        <taxon>Eukaryota</taxon>
        <taxon>Metazoa</taxon>
        <taxon>Ecdysozoa</taxon>
        <taxon>Arthropoda</taxon>
        <taxon>Chelicerata</taxon>
        <taxon>Arachnida</taxon>
        <taxon>Araneae</taxon>
        <taxon>Araneomorphae</taxon>
        <taxon>Entelegynae</taxon>
        <taxon>Araneoidea</taxon>
        <taxon>Linyphiidae</taxon>
        <taxon>Erigoninae</taxon>
        <taxon>Oedothorax</taxon>
    </lineage>
</organism>
<keyword evidence="3 8" id="KW-0349">Heme</keyword>
<accession>A0AAV6VVS3</accession>
<dbReference type="Pfam" id="PF00067">
    <property type="entry name" value="p450"/>
    <property type="match status" value="1"/>
</dbReference>
<feature type="binding site" description="axial binding residue" evidence="8">
    <location>
        <position position="559"/>
    </location>
    <ligand>
        <name>heme</name>
        <dbReference type="ChEBI" id="CHEBI:30413"/>
    </ligand>
    <ligandPart>
        <name>Fe</name>
        <dbReference type="ChEBI" id="CHEBI:18248"/>
    </ligandPart>
</feature>
<comment type="cofactor">
    <cofactor evidence="1 8">
        <name>heme</name>
        <dbReference type="ChEBI" id="CHEBI:30413"/>
    </cofactor>
</comment>
<comment type="similarity">
    <text evidence="2 9">Belongs to the cytochrome P450 family.</text>
</comment>
<evidence type="ECO:0000256" key="3">
    <source>
        <dbReference type="ARBA" id="ARBA00022617"/>
    </source>
</evidence>
<dbReference type="PANTHER" id="PTHR24279:SF120">
    <property type="entry name" value="CYTOCHROME P450"/>
    <property type="match status" value="1"/>
</dbReference>
<dbReference type="Gene3D" id="1.10.630.10">
    <property type="entry name" value="Cytochrome P450"/>
    <property type="match status" value="1"/>
</dbReference>
<keyword evidence="4 8" id="KW-0479">Metal-binding</keyword>
<evidence type="ECO:0000256" key="6">
    <source>
        <dbReference type="ARBA" id="ARBA00023004"/>
    </source>
</evidence>
<dbReference type="GO" id="GO:0005506">
    <property type="term" value="F:iron ion binding"/>
    <property type="evidence" value="ECO:0007669"/>
    <property type="project" value="InterPro"/>
</dbReference>
<evidence type="ECO:0000256" key="10">
    <source>
        <dbReference type="SAM" id="MobiDB-lite"/>
    </source>
</evidence>
<dbReference type="GO" id="GO:0020037">
    <property type="term" value="F:heme binding"/>
    <property type="evidence" value="ECO:0007669"/>
    <property type="project" value="InterPro"/>
</dbReference>
<proteinExistence type="inferred from homology"/>
<dbReference type="PRINTS" id="PR00463">
    <property type="entry name" value="EP450I"/>
</dbReference>
<evidence type="ECO:0000256" key="1">
    <source>
        <dbReference type="ARBA" id="ARBA00001971"/>
    </source>
</evidence>
<dbReference type="PANTHER" id="PTHR24279">
    <property type="entry name" value="CYTOCHROME P450"/>
    <property type="match status" value="1"/>
</dbReference>
<dbReference type="PROSITE" id="PS00086">
    <property type="entry name" value="CYTOCHROME_P450"/>
    <property type="match status" value="1"/>
</dbReference>
<dbReference type="AlphaFoldDB" id="A0AAV6VVS3"/>
<evidence type="ECO:0000256" key="7">
    <source>
        <dbReference type="ARBA" id="ARBA00023033"/>
    </source>
</evidence>
<comment type="caution">
    <text evidence="11">The sequence shown here is derived from an EMBL/GenBank/DDBJ whole genome shotgun (WGS) entry which is preliminary data.</text>
</comment>
<evidence type="ECO:0000256" key="9">
    <source>
        <dbReference type="RuleBase" id="RU000461"/>
    </source>
</evidence>
<evidence type="ECO:0000256" key="2">
    <source>
        <dbReference type="ARBA" id="ARBA00010617"/>
    </source>
</evidence>